<dbReference type="AlphaFoldDB" id="A0A2B4RV03"/>
<evidence type="ECO:0000313" key="2">
    <source>
        <dbReference type="Proteomes" id="UP000225706"/>
    </source>
</evidence>
<evidence type="ECO:0000313" key="1">
    <source>
        <dbReference type="EMBL" id="PFX21421.1"/>
    </source>
</evidence>
<dbReference type="EMBL" id="LSMT01000278">
    <property type="protein sequence ID" value="PFX21421.1"/>
    <property type="molecule type" value="Genomic_DNA"/>
</dbReference>
<proteinExistence type="predicted"/>
<name>A0A2B4RV03_STYPI</name>
<dbReference type="Proteomes" id="UP000225706">
    <property type="component" value="Unassembled WGS sequence"/>
</dbReference>
<dbReference type="OrthoDB" id="5973217at2759"/>
<comment type="caution">
    <text evidence="1">The sequence shown here is derived from an EMBL/GenBank/DDBJ whole genome shotgun (WGS) entry which is preliminary data.</text>
</comment>
<sequence>MDNMLKSDNEVLFSGRPILYAEGQFVACHFNPSQYVPFRKIGKNNLKEELRRATGTEHGRTDVLFETRRRKKGTREDQYEMIYLSDNFVEEESSKEIAPNQKDEKQQKQLQQKLKHFSELLQWISLEGDEFVHIETLRDFNDVFILLDVIGRSQNPVLINLLIRDNEPNTITVSLSNVTVSLQSLLFCMFPN</sequence>
<accession>A0A2B4RV03</accession>
<reference evidence="2" key="1">
    <citation type="journal article" date="2017" name="bioRxiv">
        <title>Comparative analysis of the genomes of Stylophora pistillata and Acropora digitifera provides evidence for extensive differences between species of corals.</title>
        <authorList>
            <person name="Voolstra C.R."/>
            <person name="Li Y."/>
            <person name="Liew Y.J."/>
            <person name="Baumgarten S."/>
            <person name="Zoccola D."/>
            <person name="Flot J.-F."/>
            <person name="Tambutte S."/>
            <person name="Allemand D."/>
            <person name="Aranda M."/>
        </authorList>
    </citation>
    <scope>NUCLEOTIDE SEQUENCE [LARGE SCALE GENOMIC DNA]</scope>
</reference>
<keyword evidence="2" id="KW-1185">Reference proteome</keyword>
<organism evidence="1 2">
    <name type="scientific">Stylophora pistillata</name>
    <name type="common">Smooth cauliflower coral</name>
    <dbReference type="NCBI Taxonomy" id="50429"/>
    <lineage>
        <taxon>Eukaryota</taxon>
        <taxon>Metazoa</taxon>
        <taxon>Cnidaria</taxon>
        <taxon>Anthozoa</taxon>
        <taxon>Hexacorallia</taxon>
        <taxon>Scleractinia</taxon>
        <taxon>Astrocoeniina</taxon>
        <taxon>Pocilloporidae</taxon>
        <taxon>Stylophora</taxon>
    </lineage>
</organism>
<protein>
    <submittedName>
        <fullName evidence="1">Uncharacterized protein</fullName>
    </submittedName>
</protein>
<gene>
    <name evidence="1" type="ORF">AWC38_SpisGene14089</name>
</gene>